<evidence type="ECO:0000256" key="1">
    <source>
        <dbReference type="SAM" id="Phobius"/>
    </source>
</evidence>
<name>A0A8W8JZU4_MAGGI</name>
<sequence>MFPYINIGCSAGFYGVNCIDHCRYPSYGELCQRKCNCSEQFCDHIQGCMMYQQGCSAGFYGVNCTAHCRYPSYGELCRRKCNCSEEFCDHTQGCIMYQQESLTVPGAFNENVNIKKSFMEKHQEDLVIGISISFVLVVICVSFTVKLQIIRKKRAKESRYPSSYVACPLNDIRSSQYFESHFVFRGNNPEAYENLHNSY</sequence>
<reference evidence="2" key="1">
    <citation type="submission" date="2022-08" db="UniProtKB">
        <authorList>
            <consortium name="EnsemblMetazoa"/>
        </authorList>
    </citation>
    <scope>IDENTIFICATION</scope>
    <source>
        <strain evidence="2">05x7-T-G4-1.051#20</strain>
    </source>
</reference>
<evidence type="ECO:0000313" key="3">
    <source>
        <dbReference type="Proteomes" id="UP000005408"/>
    </source>
</evidence>
<dbReference type="EnsemblMetazoa" id="G21039.2">
    <property type="protein sequence ID" value="G21039.2:cds"/>
    <property type="gene ID" value="G21039"/>
</dbReference>
<feature type="transmembrane region" description="Helical" evidence="1">
    <location>
        <begin position="126"/>
        <end position="149"/>
    </location>
</feature>
<keyword evidence="1" id="KW-0812">Transmembrane</keyword>
<accession>A0A8W8JZU4</accession>
<keyword evidence="1" id="KW-1133">Transmembrane helix</keyword>
<keyword evidence="1" id="KW-0472">Membrane</keyword>
<proteinExistence type="predicted"/>
<keyword evidence="3" id="KW-1185">Reference proteome</keyword>
<organism evidence="2 3">
    <name type="scientific">Magallana gigas</name>
    <name type="common">Pacific oyster</name>
    <name type="synonym">Crassostrea gigas</name>
    <dbReference type="NCBI Taxonomy" id="29159"/>
    <lineage>
        <taxon>Eukaryota</taxon>
        <taxon>Metazoa</taxon>
        <taxon>Spiralia</taxon>
        <taxon>Lophotrochozoa</taxon>
        <taxon>Mollusca</taxon>
        <taxon>Bivalvia</taxon>
        <taxon>Autobranchia</taxon>
        <taxon>Pteriomorphia</taxon>
        <taxon>Ostreida</taxon>
        <taxon>Ostreoidea</taxon>
        <taxon>Ostreidae</taxon>
        <taxon>Magallana</taxon>
    </lineage>
</organism>
<dbReference type="Gene3D" id="2.170.300.10">
    <property type="entry name" value="Tie2 ligand-binding domain superfamily"/>
    <property type="match status" value="1"/>
</dbReference>
<dbReference type="AlphaFoldDB" id="A0A8W8JZU4"/>
<dbReference type="Proteomes" id="UP000005408">
    <property type="component" value="Unassembled WGS sequence"/>
</dbReference>
<evidence type="ECO:0000313" key="2">
    <source>
        <dbReference type="EnsemblMetazoa" id="G21039.2:cds"/>
    </source>
</evidence>
<protein>
    <submittedName>
        <fullName evidence="2">Uncharacterized protein</fullName>
    </submittedName>
</protein>